<dbReference type="RefSeq" id="WP_084017023.1">
    <property type="nucleotide sequence ID" value="NZ_FWXS01000004.1"/>
</dbReference>
<sequence>MNKIKLLIVCLMVTAVASAQEFMATVTVDYQQVQGSNNQVFQTLEKSLRDFINTTKWTEGRYKIHEKIEANFLVIVTGRSGSTYQARLQVQSRRPVYNSTYYTPVLNFVDANFDFEYTEFEELIFNPRKFSGKNLTDVIAYYVYFALGMDSDTFQKEGGTPYFNIARQITTNANGSRYTGWGEIDGNKSRATLINNVMKSDNSTLRNLYYQYHRVGLDGMSDNETKAKNTIGNALLTLSFYQKGNYALFYPLDIFFMAKKDEISKIFSGGMMSSVDIAGVKEVLTALSPTNSQLWNNLKK</sequence>
<dbReference type="Pfam" id="PF16119">
    <property type="entry name" value="DUF4835"/>
    <property type="match status" value="1"/>
</dbReference>
<organism evidence="2 3">
    <name type="scientific">Moheibacter sediminis</name>
    <dbReference type="NCBI Taxonomy" id="1434700"/>
    <lineage>
        <taxon>Bacteria</taxon>
        <taxon>Pseudomonadati</taxon>
        <taxon>Bacteroidota</taxon>
        <taxon>Flavobacteriia</taxon>
        <taxon>Flavobacteriales</taxon>
        <taxon>Weeksellaceae</taxon>
        <taxon>Moheibacter</taxon>
    </lineage>
</organism>
<evidence type="ECO:0008006" key="4">
    <source>
        <dbReference type="Google" id="ProtNLM"/>
    </source>
</evidence>
<dbReference type="EMBL" id="FWXS01000004">
    <property type="protein sequence ID" value="SMC59013.1"/>
    <property type="molecule type" value="Genomic_DNA"/>
</dbReference>
<keyword evidence="1" id="KW-0732">Signal</keyword>
<accession>A0A1W2AEH4</accession>
<gene>
    <name evidence="2" type="ORF">SAMN06296427_104100</name>
</gene>
<dbReference type="STRING" id="1434700.SAMN06296427_104100"/>
<dbReference type="AlphaFoldDB" id="A0A1W2AEH4"/>
<dbReference type="OrthoDB" id="9773381at2"/>
<feature type="signal peptide" evidence="1">
    <location>
        <begin position="1"/>
        <end position="19"/>
    </location>
</feature>
<dbReference type="InterPro" id="IPR032274">
    <property type="entry name" value="DUF4835"/>
</dbReference>
<feature type="chain" id="PRO_5013003758" description="DUF4835 domain-containing protein" evidence="1">
    <location>
        <begin position="20"/>
        <end position="300"/>
    </location>
</feature>
<dbReference type="Proteomes" id="UP000192393">
    <property type="component" value="Unassembled WGS sequence"/>
</dbReference>
<evidence type="ECO:0000256" key="1">
    <source>
        <dbReference type="SAM" id="SignalP"/>
    </source>
</evidence>
<protein>
    <recommendedName>
        <fullName evidence="4">DUF4835 domain-containing protein</fullName>
    </recommendedName>
</protein>
<evidence type="ECO:0000313" key="2">
    <source>
        <dbReference type="EMBL" id="SMC59013.1"/>
    </source>
</evidence>
<reference evidence="2 3" key="1">
    <citation type="submission" date="2017-04" db="EMBL/GenBank/DDBJ databases">
        <authorList>
            <person name="Afonso C.L."/>
            <person name="Miller P.J."/>
            <person name="Scott M.A."/>
            <person name="Spackman E."/>
            <person name="Goraichik I."/>
            <person name="Dimitrov K.M."/>
            <person name="Suarez D.L."/>
            <person name="Swayne D.E."/>
        </authorList>
    </citation>
    <scope>NUCLEOTIDE SEQUENCE [LARGE SCALE GENOMIC DNA]</scope>
    <source>
        <strain evidence="2 3">CGMCC 1.12708</strain>
    </source>
</reference>
<name>A0A1W2AEH4_9FLAO</name>
<proteinExistence type="predicted"/>
<evidence type="ECO:0000313" key="3">
    <source>
        <dbReference type="Proteomes" id="UP000192393"/>
    </source>
</evidence>
<keyword evidence="3" id="KW-1185">Reference proteome</keyword>